<dbReference type="EMBL" id="CP001940">
    <property type="protein sequence ID" value="ADH86469.1"/>
    <property type="molecule type" value="Genomic_DNA"/>
</dbReference>
<evidence type="ECO:0000256" key="1">
    <source>
        <dbReference type="SAM" id="SignalP"/>
    </source>
</evidence>
<keyword evidence="3" id="KW-1185">Reference proteome</keyword>
<accession>D6Z4J4</accession>
<evidence type="ECO:0000313" key="3">
    <source>
        <dbReference type="Proteomes" id="UP000001508"/>
    </source>
</evidence>
<dbReference type="eggNOG" id="ENOG502ZPQE">
    <property type="taxonomic scope" value="Bacteria"/>
</dbReference>
<sequence>MGKGWRVYVALVALFAALTACSSGSSGSSSGSSGQGGAVEINQAVVVEPYIVGATFFEDTNGNGRWDAGEQISTTSDAEGRLSFAKPVAAGSLLVMREGGYRQGLPFTGMLLYRVGEEAADPVIFSPLTTLAALGFSGNDISSLLSPLNGYQTYDLNIDPMAGLAELTGPVSDDALVDLRANLYVGALLDLFLVGRDYDEFNGQALVSSGGQLLAGLQEGLRYATEPAARNDIEALLPEGYDLPPVSMREVAETLPAILNWWKQELIRKALQGEPLEVSANDFKALVDAEQPQLGLHYYLHRHQKNEIVINAIADELLSQIETAYVAINRFNNVEPVEPIYHGALVGQVFELGEDSQLRFLSSDNGVGGNVELTLGNGQRFTGSWRVEEEVDSPGLAVLILKDEDEGASLKLELEANRSSHLALRIRERDEAYDAEKFIGRLLQKTDNFQVI</sequence>
<organism evidence="2 3">
    <name type="scientific">Desulfurivibrio alkaliphilus (strain DSM 19089 / UNIQEM U267 / AHT2)</name>
    <dbReference type="NCBI Taxonomy" id="589865"/>
    <lineage>
        <taxon>Bacteria</taxon>
        <taxon>Pseudomonadati</taxon>
        <taxon>Thermodesulfobacteriota</taxon>
        <taxon>Desulfobulbia</taxon>
        <taxon>Desulfobulbales</taxon>
        <taxon>Desulfobulbaceae</taxon>
        <taxon>Desulfurivibrio</taxon>
    </lineage>
</organism>
<dbReference type="SUPFAM" id="SSF117074">
    <property type="entry name" value="Hypothetical protein PA1324"/>
    <property type="match status" value="1"/>
</dbReference>
<feature type="signal peptide" evidence="1">
    <location>
        <begin position="1"/>
        <end position="22"/>
    </location>
</feature>
<evidence type="ECO:0000313" key="2">
    <source>
        <dbReference type="EMBL" id="ADH86469.1"/>
    </source>
</evidence>
<dbReference type="OrthoDB" id="5395031at2"/>
<protein>
    <submittedName>
        <fullName evidence="2">Uncharacterized protein</fullName>
    </submittedName>
</protein>
<dbReference type="RefSeq" id="WP_013163992.1">
    <property type="nucleotide sequence ID" value="NC_014216.1"/>
</dbReference>
<feature type="chain" id="PRO_5003091312" evidence="1">
    <location>
        <begin position="23"/>
        <end position="452"/>
    </location>
</feature>
<proteinExistence type="predicted"/>
<gene>
    <name evidence="2" type="ordered locus">DaAHT2_1778</name>
</gene>
<dbReference type="InParanoid" id="D6Z4J4"/>
<reference evidence="3" key="1">
    <citation type="submission" date="2010-02" db="EMBL/GenBank/DDBJ databases">
        <title>Complete sequence of Desulfurivibrio alkaliphilus AHT2.</title>
        <authorList>
            <consortium name="US DOE Joint Genome Institute"/>
            <person name="Pitluck S."/>
            <person name="Chertkov O."/>
            <person name="Detter J.C."/>
            <person name="Han C."/>
            <person name="Tapia R."/>
            <person name="Larimer F."/>
            <person name="Land M."/>
            <person name="Hauser L."/>
            <person name="Kyrpides N."/>
            <person name="Mikhailova N."/>
            <person name="Sorokin D.Y."/>
            <person name="Muyzer G."/>
            <person name="Woyke T."/>
        </authorList>
    </citation>
    <scope>NUCLEOTIDE SEQUENCE [LARGE SCALE GENOMIC DNA]</scope>
    <source>
        <strain evidence="3">DSM 19089 / UNIQEM U267 / AHT2</strain>
    </source>
</reference>
<dbReference type="HOGENOM" id="CLU_539392_0_0_7"/>
<dbReference type="PROSITE" id="PS51257">
    <property type="entry name" value="PROKAR_LIPOPROTEIN"/>
    <property type="match status" value="1"/>
</dbReference>
<name>D6Z4J4_DESAT</name>
<dbReference type="Proteomes" id="UP000001508">
    <property type="component" value="Chromosome"/>
</dbReference>
<keyword evidence="1" id="KW-0732">Signal</keyword>
<dbReference type="STRING" id="589865.DaAHT2_1778"/>
<dbReference type="KEGG" id="dak:DaAHT2_1778"/>
<dbReference type="AlphaFoldDB" id="D6Z4J4"/>